<sequence>MIKQTVLSGLIVEKATIFTLEELSHACGKPTEWILKLVEEGVIEPVKNDQKHWQFSGHCLRRVLIVQRLESDLGVNLAGAALALELLEEVETLRNKIALLEH</sequence>
<evidence type="ECO:0000313" key="2">
    <source>
        <dbReference type="Proteomes" id="UP000000639"/>
    </source>
</evidence>
<accession>A1STR2</accession>
<dbReference type="OrthoDB" id="5643278at2"/>
<dbReference type="RefSeq" id="WP_011769440.1">
    <property type="nucleotide sequence ID" value="NC_008709.1"/>
</dbReference>
<dbReference type="HOGENOM" id="CLU_144710_3_0_6"/>
<name>A1STR2_PSYIN</name>
<dbReference type="EMBL" id="CP000510">
    <property type="protein sequence ID" value="ABM02877.1"/>
    <property type="molecule type" value="Genomic_DNA"/>
</dbReference>
<dbReference type="Gene3D" id="1.10.1660.10">
    <property type="match status" value="1"/>
</dbReference>
<keyword evidence="2" id="KW-1185">Reference proteome</keyword>
<protein>
    <submittedName>
        <fullName evidence="1">Transcriptional regulator, MerR family</fullName>
    </submittedName>
</protein>
<dbReference type="STRING" id="357804.Ping_1038"/>
<dbReference type="eggNOG" id="COG0789">
    <property type="taxonomic scope" value="Bacteria"/>
</dbReference>
<gene>
    <name evidence="1" type="ordered locus">Ping_1038</name>
</gene>
<organism evidence="1 2">
    <name type="scientific">Psychromonas ingrahamii (strain DSM 17664 / CCUG 51855 / 37)</name>
    <dbReference type="NCBI Taxonomy" id="357804"/>
    <lineage>
        <taxon>Bacteria</taxon>
        <taxon>Pseudomonadati</taxon>
        <taxon>Pseudomonadota</taxon>
        <taxon>Gammaproteobacteria</taxon>
        <taxon>Alteromonadales</taxon>
        <taxon>Psychromonadaceae</taxon>
        <taxon>Psychromonas</taxon>
    </lineage>
</organism>
<dbReference type="Proteomes" id="UP000000639">
    <property type="component" value="Chromosome"/>
</dbReference>
<reference evidence="1 2" key="1">
    <citation type="submission" date="2007-01" db="EMBL/GenBank/DDBJ databases">
        <title>Complete sequence of Psychromonas ingrahamii 37.</title>
        <authorList>
            <consortium name="US DOE Joint Genome Institute"/>
            <person name="Copeland A."/>
            <person name="Lucas S."/>
            <person name="Lapidus A."/>
            <person name="Barry K."/>
            <person name="Detter J.C."/>
            <person name="Glavina del Rio T."/>
            <person name="Hammon N."/>
            <person name="Israni S."/>
            <person name="Dalin E."/>
            <person name="Tice H."/>
            <person name="Pitluck S."/>
            <person name="Thompson L.S."/>
            <person name="Brettin T."/>
            <person name="Bruce D."/>
            <person name="Han C."/>
            <person name="Tapia R."/>
            <person name="Schmutz J."/>
            <person name="Larimer F."/>
            <person name="Land M."/>
            <person name="Hauser L."/>
            <person name="Kyrpides N."/>
            <person name="Ivanova N."/>
            <person name="Staley J."/>
            <person name="Richardson P."/>
        </authorList>
    </citation>
    <scope>NUCLEOTIDE SEQUENCE [LARGE SCALE GENOMIC DNA]</scope>
    <source>
        <strain evidence="1 2">37</strain>
    </source>
</reference>
<proteinExistence type="predicted"/>
<dbReference type="AlphaFoldDB" id="A1STR2"/>
<dbReference type="Pfam" id="PF13591">
    <property type="entry name" value="MerR_2"/>
    <property type="match status" value="1"/>
</dbReference>
<dbReference type="KEGG" id="pin:Ping_1038"/>
<evidence type="ECO:0000313" key="1">
    <source>
        <dbReference type="EMBL" id="ABM02877.1"/>
    </source>
</evidence>